<protein>
    <submittedName>
        <fullName evidence="10">Methyl-accepting chemotaxis protein</fullName>
    </submittedName>
</protein>
<dbReference type="CDD" id="cd06225">
    <property type="entry name" value="HAMP"/>
    <property type="match status" value="1"/>
</dbReference>
<keyword evidence="11" id="KW-1185">Reference proteome</keyword>
<dbReference type="Pfam" id="PF00015">
    <property type="entry name" value="MCPsignal"/>
    <property type="match status" value="1"/>
</dbReference>
<evidence type="ECO:0000313" key="10">
    <source>
        <dbReference type="EMBL" id="MFC5066610.1"/>
    </source>
</evidence>
<dbReference type="Gene3D" id="6.10.340.10">
    <property type="match status" value="1"/>
</dbReference>
<keyword evidence="2" id="KW-0997">Cell inner membrane</keyword>
<evidence type="ECO:0000313" key="11">
    <source>
        <dbReference type="Proteomes" id="UP001595796"/>
    </source>
</evidence>
<reference evidence="11" key="1">
    <citation type="journal article" date="2019" name="Int. J. Syst. Evol. Microbiol.">
        <title>The Global Catalogue of Microorganisms (GCM) 10K type strain sequencing project: providing services to taxonomists for standard genome sequencing and annotation.</title>
        <authorList>
            <consortium name="The Broad Institute Genomics Platform"/>
            <consortium name="The Broad Institute Genome Sequencing Center for Infectious Disease"/>
            <person name="Wu L."/>
            <person name="Ma J."/>
        </authorList>
    </citation>
    <scope>NUCLEOTIDE SEQUENCE [LARGE SCALE GENOMIC DNA]</scope>
    <source>
        <strain evidence="11">CGMCC 1.16444</strain>
    </source>
</reference>
<evidence type="ECO:0000256" key="6">
    <source>
        <dbReference type="SAM" id="Phobius"/>
    </source>
</evidence>
<dbReference type="SUPFAM" id="SSF158472">
    <property type="entry name" value="HAMP domain-like"/>
    <property type="match status" value="1"/>
</dbReference>
<dbReference type="PROSITE" id="PS50885">
    <property type="entry name" value="HAMP"/>
    <property type="match status" value="1"/>
</dbReference>
<feature type="domain" description="HAMP" evidence="9">
    <location>
        <begin position="344"/>
        <end position="397"/>
    </location>
</feature>
<feature type="domain" description="T-SNARE coiled-coil homology" evidence="8">
    <location>
        <begin position="591"/>
        <end position="653"/>
    </location>
</feature>
<evidence type="ECO:0000259" key="9">
    <source>
        <dbReference type="PROSITE" id="PS50885"/>
    </source>
</evidence>
<dbReference type="EMBL" id="JBHSJF010000001">
    <property type="protein sequence ID" value="MFC5066610.1"/>
    <property type="molecule type" value="Genomic_DNA"/>
</dbReference>
<dbReference type="SUPFAM" id="SSF58104">
    <property type="entry name" value="Methyl-accepting chemotaxis protein (MCP) signaling domain"/>
    <property type="match status" value="1"/>
</dbReference>
<dbReference type="CDD" id="cd12913">
    <property type="entry name" value="PDC1_MCP_like"/>
    <property type="match status" value="1"/>
</dbReference>
<feature type="transmembrane region" description="Helical" evidence="6">
    <location>
        <begin position="323"/>
        <end position="342"/>
    </location>
</feature>
<dbReference type="InterPro" id="IPR004089">
    <property type="entry name" value="MCPsignal_dom"/>
</dbReference>
<keyword evidence="2" id="KW-1003">Cell membrane</keyword>
<comment type="subcellular location">
    <subcellularLocation>
        <location evidence="1">Cell inner membrane</location>
        <topology evidence="1">Multi-pass membrane protein</topology>
    </subcellularLocation>
</comment>
<organism evidence="10 11">
    <name type="scientific">Flaviflagellibacter deserti</name>
    <dbReference type="NCBI Taxonomy" id="2267266"/>
    <lineage>
        <taxon>Bacteria</taxon>
        <taxon>Pseudomonadati</taxon>
        <taxon>Pseudomonadota</taxon>
        <taxon>Alphaproteobacteria</taxon>
        <taxon>Hyphomicrobiales</taxon>
        <taxon>Flaviflagellibacter</taxon>
    </lineage>
</organism>
<proteinExistence type="inferred from homology"/>
<feature type="domain" description="Methyl-accepting transducer" evidence="7">
    <location>
        <begin position="439"/>
        <end position="675"/>
    </location>
</feature>
<evidence type="ECO:0000256" key="5">
    <source>
        <dbReference type="PROSITE-ProRule" id="PRU00284"/>
    </source>
</evidence>
<dbReference type="PROSITE" id="PS50192">
    <property type="entry name" value="T_SNARE"/>
    <property type="match status" value="1"/>
</dbReference>
<dbReference type="Pfam" id="PF00672">
    <property type="entry name" value="HAMP"/>
    <property type="match status" value="1"/>
</dbReference>
<comment type="caution">
    <text evidence="10">The sequence shown here is derived from an EMBL/GenBank/DDBJ whole genome shotgun (WGS) entry which is preliminary data.</text>
</comment>
<sequence length="695" mass="73020">MRMRSLSLKTSVFGGVALAGVFGATAFFLDRQISSSIETETYALQSETLKNQVRAVRSRLDLAEKTADDIANAVTALNKAGVKDRDQHDAMLKKILAQNPQLIGVWTGWEPNAFDGRDAEFANQAPKHDATGRFVPYWHRGKGYPSREVLVGYDAQTSDGDYYQQPKKQNRSVAIEPYLYPVNGKDVTMMSFGVPMVIDGKYVGTAGVDIDLGPLGADLSNVKPFGTGYVAVVSSSGLVVAHPDLAASVKPMDKTDGPIAEVAKQAMANGAGAELEAVGRDGAVWRYMAQPFAAGATKENWTLVTAVPVATLTATVTEARETLIGLSGLAILIACGVIFALLRTMVGRPLRSLGKTLDQMAGGDYEAEVPEAVRADEIGDIGKSVIAFRDGLKAKALEESQLRAAARARSEEERKTELGRFVGEFQSAIGGIIGIVSSAATETEAAAQTLSDTAGKASNQSIAASDSTQRTTSNVQTVAAASEELASSITEIARQVTHSSEMAGRAVEEAERTNARIAALAEASQKVGDVVGLIQAIAAQTNLLALNATIEAARAGESGRGFAVVANEVKNLAAQTAKATDEIATQITAIQTQTQDSVEAIRHIGETIRQMDGVANAIAAAVEEQGAATGEISHNVQNAAREADEVAHNIEGVTRATHETGAAASQLLGTAGELARQSVALQREVEAFVSRVQAA</sequence>
<evidence type="ECO:0000256" key="3">
    <source>
        <dbReference type="ARBA" id="ARBA00023224"/>
    </source>
</evidence>
<gene>
    <name evidence="10" type="ORF">ACFPFW_01110</name>
</gene>
<keyword evidence="6" id="KW-0812">Transmembrane</keyword>
<keyword evidence="6" id="KW-1133">Transmembrane helix</keyword>
<dbReference type="PANTHER" id="PTHR32089">
    <property type="entry name" value="METHYL-ACCEPTING CHEMOTAXIS PROTEIN MCPB"/>
    <property type="match status" value="1"/>
</dbReference>
<dbReference type="InterPro" id="IPR000727">
    <property type="entry name" value="T_SNARE_dom"/>
</dbReference>
<dbReference type="PROSITE" id="PS50111">
    <property type="entry name" value="CHEMOTAXIS_TRANSDUC_2"/>
    <property type="match status" value="1"/>
</dbReference>
<evidence type="ECO:0000256" key="4">
    <source>
        <dbReference type="ARBA" id="ARBA00029447"/>
    </source>
</evidence>
<evidence type="ECO:0000259" key="7">
    <source>
        <dbReference type="PROSITE" id="PS50111"/>
    </source>
</evidence>
<dbReference type="InterPro" id="IPR003660">
    <property type="entry name" value="HAMP_dom"/>
</dbReference>
<dbReference type="Gene3D" id="1.10.287.950">
    <property type="entry name" value="Methyl-accepting chemotaxis protein"/>
    <property type="match status" value="1"/>
</dbReference>
<evidence type="ECO:0000256" key="2">
    <source>
        <dbReference type="ARBA" id="ARBA00022519"/>
    </source>
</evidence>
<name>A0ABV9YYX4_9HYPH</name>
<dbReference type="Gene3D" id="3.30.450.20">
    <property type="entry name" value="PAS domain"/>
    <property type="match status" value="2"/>
</dbReference>
<accession>A0ABV9YYX4</accession>
<dbReference type="Proteomes" id="UP001595796">
    <property type="component" value="Unassembled WGS sequence"/>
</dbReference>
<dbReference type="PANTHER" id="PTHR32089:SF112">
    <property type="entry name" value="LYSOZYME-LIKE PROTEIN-RELATED"/>
    <property type="match status" value="1"/>
</dbReference>
<dbReference type="SMART" id="SM00304">
    <property type="entry name" value="HAMP"/>
    <property type="match status" value="1"/>
</dbReference>
<evidence type="ECO:0000259" key="8">
    <source>
        <dbReference type="PROSITE" id="PS50192"/>
    </source>
</evidence>
<keyword evidence="3 5" id="KW-0807">Transducer</keyword>
<dbReference type="Pfam" id="PF22673">
    <property type="entry name" value="MCP-like_PDC_1"/>
    <property type="match status" value="1"/>
</dbReference>
<dbReference type="SMART" id="SM00283">
    <property type="entry name" value="MA"/>
    <property type="match status" value="1"/>
</dbReference>
<keyword evidence="6" id="KW-0472">Membrane</keyword>
<comment type="similarity">
    <text evidence="4">Belongs to the methyl-accepting chemotaxis (MCP) protein family.</text>
</comment>
<dbReference type="RefSeq" id="WP_379769059.1">
    <property type="nucleotide sequence ID" value="NZ_JBHSJF010000001.1"/>
</dbReference>
<evidence type="ECO:0000256" key="1">
    <source>
        <dbReference type="ARBA" id="ARBA00004429"/>
    </source>
</evidence>